<accession>A0A4Z2GTW0</accession>
<protein>
    <recommendedName>
        <fullName evidence="5">Secreted protein</fullName>
    </recommendedName>
</protein>
<feature type="region of interest" description="Disordered" evidence="1">
    <location>
        <begin position="91"/>
        <end position="114"/>
    </location>
</feature>
<gene>
    <name evidence="3" type="ORF">EYF80_032768</name>
</gene>
<sequence length="136" mass="14949">MLFLTSGGMCPLCICPVVICCWAEGIVPTLKVSGPPIDPDRIIPGSATEPCSTRPTRLNCCCKIVDLIGKHETTFTPVLHTYTDDSFKACNTRRGRGSQPRSDEEEEEEKKGSCEVTQQSPALFNCCFIEQGLHRV</sequence>
<evidence type="ECO:0000313" key="3">
    <source>
        <dbReference type="EMBL" id="TNN57047.1"/>
    </source>
</evidence>
<evidence type="ECO:0000256" key="1">
    <source>
        <dbReference type="SAM" id="MobiDB-lite"/>
    </source>
</evidence>
<organism evidence="3 4">
    <name type="scientific">Liparis tanakae</name>
    <name type="common">Tanaka's snailfish</name>
    <dbReference type="NCBI Taxonomy" id="230148"/>
    <lineage>
        <taxon>Eukaryota</taxon>
        <taxon>Metazoa</taxon>
        <taxon>Chordata</taxon>
        <taxon>Craniata</taxon>
        <taxon>Vertebrata</taxon>
        <taxon>Euteleostomi</taxon>
        <taxon>Actinopterygii</taxon>
        <taxon>Neopterygii</taxon>
        <taxon>Teleostei</taxon>
        <taxon>Neoteleostei</taxon>
        <taxon>Acanthomorphata</taxon>
        <taxon>Eupercaria</taxon>
        <taxon>Perciformes</taxon>
        <taxon>Cottioidei</taxon>
        <taxon>Cottales</taxon>
        <taxon>Liparidae</taxon>
        <taxon>Liparis</taxon>
    </lineage>
</organism>
<feature type="signal peptide" evidence="2">
    <location>
        <begin position="1"/>
        <end position="23"/>
    </location>
</feature>
<evidence type="ECO:0000256" key="2">
    <source>
        <dbReference type="SAM" id="SignalP"/>
    </source>
</evidence>
<dbReference type="Proteomes" id="UP000314294">
    <property type="component" value="Unassembled WGS sequence"/>
</dbReference>
<name>A0A4Z2GTW0_9TELE</name>
<keyword evidence="2" id="KW-0732">Signal</keyword>
<reference evidence="3 4" key="1">
    <citation type="submission" date="2019-03" db="EMBL/GenBank/DDBJ databases">
        <title>First draft genome of Liparis tanakae, snailfish: a comprehensive survey of snailfish specific genes.</title>
        <authorList>
            <person name="Kim W."/>
            <person name="Song I."/>
            <person name="Jeong J.-H."/>
            <person name="Kim D."/>
            <person name="Kim S."/>
            <person name="Ryu S."/>
            <person name="Song J.Y."/>
            <person name="Lee S.K."/>
        </authorList>
    </citation>
    <scope>NUCLEOTIDE SEQUENCE [LARGE SCALE GENOMIC DNA]</scope>
    <source>
        <tissue evidence="3">Muscle</tissue>
    </source>
</reference>
<feature type="chain" id="PRO_5021192101" description="Secreted protein" evidence="2">
    <location>
        <begin position="24"/>
        <end position="136"/>
    </location>
</feature>
<keyword evidence="4" id="KW-1185">Reference proteome</keyword>
<evidence type="ECO:0000313" key="4">
    <source>
        <dbReference type="Proteomes" id="UP000314294"/>
    </source>
</evidence>
<dbReference type="EMBL" id="SRLO01000415">
    <property type="protein sequence ID" value="TNN57047.1"/>
    <property type="molecule type" value="Genomic_DNA"/>
</dbReference>
<proteinExistence type="predicted"/>
<dbReference type="AlphaFoldDB" id="A0A4Z2GTW0"/>
<evidence type="ECO:0008006" key="5">
    <source>
        <dbReference type="Google" id="ProtNLM"/>
    </source>
</evidence>
<comment type="caution">
    <text evidence="3">The sequence shown here is derived from an EMBL/GenBank/DDBJ whole genome shotgun (WGS) entry which is preliminary data.</text>
</comment>